<feature type="domain" description="SET" evidence="1">
    <location>
        <begin position="1"/>
        <end position="75"/>
    </location>
</feature>
<protein>
    <recommendedName>
        <fullName evidence="1">SET domain-containing protein</fullName>
    </recommendedName>
</protein>
<dbReference type="PANTHER" id="PTHR47332">
    <property type="entry name" value="SET DOMAIN-CONTAINING PROTEIN 5"/>
    <property type="match status" value="1"/>
</dbReference>
<dbReference type="AlphaFoldDB" id="A0A9P5Y703"/>
<keyword evidence="3" id="KW-1185">Reference proteome</keyword>
<dbReference type="Gene3D" id="1.25.40.10">
    <property type="entry name" value="Tetratricopeptide repeat domain"/>
    <property type="match status" value="1"/>
</dbReference>
<organism evidence="2 3">
    <name type="scientific">Collybia nuda</name>
    <dbReference type="NCBI Taxonomy" id="64659"/>
    <lineage>
        <taxon>Eukaryota</taxon>
        <taxon>Fungi</taxon>
        <taxon>Dikarya</taxon>
        <taxon>Basidiomycota</taxon>
        <taxon>Agaricomycotina</taxon>
        <taxon>Agaricomycetes</taxon>
        <taxon>Agaricomycetidae</taxon>
        <taxon>Agaricales</taxon>
        <taxon>Tricholomatineae</taxon>
        <taxon>Clitocybaceae</taxon>
        <taxon>Collybia</taxon>
    </lineage>
</organism>
<evidence type="ECO:0000313" key="2">
    <source>
        <dbReference type="EMBL" id="KAF9463364.1"/>
    </source>
</evidence>
<dbReference type="Proteomes" id="UP000807353">
    <property type="component" value="Unassembled WGS sequence"/>
</dbReference>
<accession>A0A9P5Y703</accession>
<dbReference type="Pfam" id="PF00856">
    <property type="entry name" value="SET"/>
    <property type="match status" value="1"/>
</dbReference>
<reference evidence="2" key="1">
    <citation type="submission" date="2020-11" db="EMBL/GenBank/DDBJ databases">
        <authorList>
            <consortium name="DOE Joint Genome Institute"/>
            <person name="Ahrendt S."/>
            <person name="Riley R."/>
            <person name="Andreopoulos W."/>
            <person name="Labutti K."/>
            <person name="Pangilinan J."/>
            <person name="Ruiz-Duenas F.J."/>
            <person name="Barrasa J.M."/>
            <person name="Sanchez-Garcia M."/>
            <person name="Camarero S."/>
            <person name="Miyauchi S."/>
            <person name="Serrano A."/>
            <person name="Linde D."/>
            <person name="Babiker R."/>
            <person name="Drula E."/>
            <person name="Ayuso-Fernandez I."/>
            <person name="Pacheco R."/>
            <person name="Padilla G."/>
            <person name="Ferreira P."/>
            <person name="Barriuso J."/>
            <person name="Kellner H."/>
            <person name="Castanera R."/>
            <person name="Alfaro M."/>
            <person name="Ramirez L."/>
            <person name="Pisabarro A.G."/>
            <person name="Kuo A."/>
            <person name="Tritt A."/>
            <person name="Lipzen A."/>
            <person name="He G."/>
            <person name="Yan M."/>
            <person name="Ng V."/>
            <person name="Cullen D."/>
            <person name="Martin F."/>
            <person name="Rosso M.-N."/>
            <person name="Henrissat B."/>
            <person name="Hibbett D."/>
            <person name="Martinez A.T."/>
            <person name="Grigoriev I.V."/>
        </authorList>
    </citation>
    <scope>NUCLEOTIDE SEQUENCE</scope>
    <source>
        <strain evidence="2">CBS 247.69</strain>
    </source>
</reference>
<dbReference type="InterPro" id="IPR046341">
    <property type="entry name" value="SET_dom_sf"/>
</dbReference>
<dbReference type="SUPFAM" id="SSF82199">
    <property type="entry name" value="SET domain"/>
    <property type="match status" value="1"/>
</dbReference>
<dbReference type="OrthoDB" id="5945798at2759"/>
<evidence type="ECO:0000313" key="3">
    <source>
        <dbReference type="Proteomes" id="UP000807353"/>
    </source>
</evidence>
<dbReference type="InterPro" id="IPR053185">
    <property type="entry name" value="SET_domain_protein"/>
</dbReference>
<dbReference type="InterPro" id="IPR001214">
    <property type="entry name" value="SET_dom"/>
</dbReference>
<evidence type="ECO:0000259" key="1">
    <source>
        <dbReference type="PROSITE" id="PS50280"/>
    </source>
</evidence>
<comment type="caution">
    <text evidence="2">The sequence shown here is derived from an EMBL/GenBank/DDBJ whole genome shotgun (WGS) entry which is preliminary data.</text>
</comment>
<proteinExistence type="predicted"/>
<dbReference type="CDD" id="cd20071">
    <property type="entry name" value="SET_SMYD"/>
    <property type="match status" value="1"/>
</dbReference>
<dbReference type="Gene3D" id="2.170.270.10">
    <property type="entry name" value="SET domain"/>
    <property type="match status" value="1"/>
</dbReference>
<dbReference type="PANTHER" id="PTHR47332:SF4">
    <property type="entry name" value="SET DOMAIN-CONTAINING PROTEIN 5"/>
    <property type="match status" value="1"/>
</dbReference>
<name>A0A9P5Y703_9AGAR</name>
<dbReference type="PROSITE" id="PS50280">
    <property type="entry name" value="SET"/>
    <property type="match status" value="1"/>
</dbReference>
<dbReference type="InterPro" id="IPR011990">
    <property type="entry name" value="TPR-like_helical_dom_sf"/>
</dbReference>
<dbReference type="EMBL" id="MU150263">
    <property type="protein sequence ID" value="KAF9463364.1"/>
    <property type="molecule type" value="Genomic_DNA"/>
</dbReference>
<sequence>MCTQVRGIIHTNCLGIGRLPGDYEGCYGAVCPAISRINHSCSPNSEHQWYLESMSYHIRALRTIERGEQIFIPYTTPFQSRRERQAELCSKYNFSCTCPCCSLPKQASMRSDIRRSVLSTAASKPPIPQDDNKAIKSWVVDPALPDDHTIKHSLKIVDLMMQEGLHEGKIWAAHYSRLCKAYCALGDREAAKRWAEKSAIMATAFTGNDGGWNKVAASPERTEWWGLRKNALK</sequence>
<gene>
    <name evidence="2" type="ORF">BDZ94DRAFT_1361298</name>
</gene>